<comment type="function">
    <text evidence="12">Structural component of the gap junctions.</text>
</comment>
<comment type="subcellular location">
    <subcellularLocation>
        <location evidence="1">Cell junction</location>
        <location evidence="1">Gap junction</location>
    </subcellularLocation>
    <subcellularLocation>
        <location evidence="2 12">Cell membrane</location>
        <topology evidence="2 12">Multi-pass membrane protein</topology>
    </subcellularLocation>
</comment>
<proteinExistence type="inferred from homology"/>
<feature type="transmembrane region" description="Helical" evidence="12">
    <location>
        <begin position="157"/>
        <end position="179"/>
    </location>
</feature>
<evidence type="ECO:0000256" key="5">
    <source>
        <dbReference type="ARBA" id="ARBA00022692"/>
    </source>
</evidence>
<evidence type="ECO:0000256" key="6">
    <source>
        <dbReference type="ARBA" id="ARBA00022868"/>
    </source>
</evidence>
<evidence type="ECO:0000256" key="4">
    <source>
        <dbReference type="ARBA" id="ARBA00022475"/>
    </source>
</evidence>
<protein>
    <recommendedName>
        <fullName evidence="12">Innexin</fullName>
    </recommendedName>
</protein>
<gene>
    <name evidence="12" type="primary">inx</name>
</gene>
<feature type="transmembrane region" description="Helical" evidence="12">
    <location>
        <begin position="83"/>
        <end position="105"/>
    </location>
</feature>
<dbReference type="InterPro" id="IPR000990">
    <property type="entry name" value="Innexin"/>
</dbReference>
<dbReference type="GO" id="GO:0005886">
    <property type="term" value="C:plasma membrane"/>
    <property type="evidence" value="ECO:0007669"/>
    <property type="project" value="UniProtKB-SubCell"/>
</dbReference>
<evidence type="ECO:0000256" key="12">
    <source>
        <dbReference type="RuleBase" id="RU010713"/>
    </source>
</evidence>
<keyword evidence="7" id="KW-0965">Cell junction</keyword>
<keyword evidence="3 12" id="KW-0813">Transport</keyword>
<feature type="transmembrane region" description="Helical" evidence="12">
    <location>
        <begin position="249"/>
        <end position="271"/>
    </location>
</feature>
<dbReference type="PRINTS" id="PR01262">
    <property type="entry name" value="INNEXIN"/>
</dbReference>
<sequence>LNGQLHCKVLQLPTVVVARLVAHADVCTRERRVSLTRLESGFFFCSGSHYSWQLSYLLGNMNFLSSAVSSIKPRLDDYGTDRLNYYYSTMVIMVLSVTITAKQYVGSPLQCWVPAQFTKAWEQYAENYCFVYNTYWVRPDEDVPDSVDTRVAQQLIYYQWVPFIMALEAAFFYFPMVFWSQVNNRSGLNVENLVRMAVAAETAEDSGREKKVSAICTHLENSVQLQISRSDGASLLTRLTKFGQLDGTYVCNVYLITKIIYVINLVMQFLMMNKFLGQNDPYWGVHILSDILTGTDWELSGNFPRIAMCDFQVRVLGNLQRYSIQCVLSLNMFNEKIFLFLYFWFILVGILTAFDAIHLAYSTRLNSQKLQFVRKFIKSTADEDDLMEDFCIYQVNPDMIVILNMIGAHANDVISSEVLQQMWKNYKKRREEIGHDLTFPQMKKNGDVEETRPLMFT</sequence>
<dbReference type="PROSITE" id="PS51013">
    <property type="entry name" value="PANNEXIN"/>
    <property type="match status" value="1"/>
</dbReference>
<keyword evidence="6" id="KW-0303">Gap junction</keyword>
<dbReference type="OMA" id="CFVYNTY"/>
<organism evidence="13 14">
    <name type="scientific">Haemonchus contortus</name>
    <name type="common">Barber pole worm</name>
    <dbReference type="NCBI Taxonomy" id="6289"/>
    <lineage>
        <taxon>Eukaryota</taxon>
        <taxon>Metazoa</taxon>
        <taxon>Ecdysozoa</taxon>
        <taxon>Nematoda</taxon>
        <taxon>Chromadorea</taxon>
        <taxon>Rhabditida</taxon>
        <taxon>Rhabditina</taxon>
        <taxon>Rhabditomorpha</taxon>
        <taxon>Strongyloidea</taxon>
        <taxon>Trichostrongylidae</taxon>
        <taxon>Haemonchus</taxon>
    </lineage>
</organism>
<keyword evidence="4" id="KW-1003">Cell membrane</keyword>
<evidence type="ECO:0000256" key="9">
    <source>
        <dbReference type="ARBA" id="ARBA00023065"/>
    </source>
</evidence>
<evidence type="ECO:0000313" key="14">
    <source>
        <dbReference type="WBParaSite" id="HCON_00007325-00001"/>
    </source>
</evidence>
<keyword evidence="9 12" id="KW-0406">Ion transport</keyword>
<dbReference type="Pfam" id="PF00876">
    <property type="entry name" value="Innexin"/>
    <property type="match status" value="1"/>
</dbReference>
<evidence type="ECO:0000313" key="13">
    <source>
        <dbReference type="Proteomes" id="UP000025227"/>
    </source>
</evidence>
<evidence type="ECO:0000256" key="1">
    <source>
        <dbReference type="ARBA" id="ARBA00004610"/>
    </source>
</evidence>
<dbReference type="PANTHER" id="PTHR11893">
    <property type="entry name" value="INNEXIN"/>
    <property type="match status" value="1"/>
</dbReference>
<keyword evidence="10 12" id="KW-0472">Membrane</keyword>
<keyword evidence="8 12" id="KW-1133">Transmembrane helix</keyword>
<keyword evidence="11 12" id="KW-0407">Ion channel</keyword>
<evidence type="ECO:0000256" key="7">
    <source>
        <dbReference type="ARBA" id="ARBA00022949"/>
    </source>
</evidence>
<evidence type="ECO:0000256" key="11">
    <source>
        <dbReference type="ARBA" id="ARBA00023303"/>
    </source>
</evidence>
<dbReference type="AlphaFoldDB" id="A0A7I4XU66"/>
<dbReference type="GO" id="GO:0005243">
    <property type="term" value="F:gap junction channel activity"/>
    <property type="evidence" value="ECO:0007669"/>
    <property type="project" value="TreeGrafter"/>
</dbReference>
<dbReference type="PANTHER" id="PTHR11893:SF21">
    <property type="entry name" value="INNEXIN EAT-5"/>
    <property type="match status" value="1"/>
</dbReference>
<reference evidence="14" key="1">
    <citation type="submission" date="2020-12" db="UniProtKB">
        <authorList>
            <consortium name="WormBaseParasite"/>
        </authorList>
    </citation>
    <scope>IDENTIFICATION</scope>
    <source>
        <strain evidence="14">MHco3</strain>
    </source>
</reference>
<dbReference type="GO" id="GO:0034220">
    <property type="term" value="P:monoatomic ion transmembrane transport"/>
    <property type="evidence" value="ECO:0007669"/>
    <property type="project" value="UniProtKB-KW"/>
</dbReference>
<evidence type="ECO:0000256" key="8">
    <source>
        <dbReference type="ARBA" id="ARBA00022989"/>
    </source>
</evidence>
<dbReference type="OrthoDB" id="5867527at2759"/>
<keyword evidence="5 12" id="KW-0812">Transmembrane</keyword>
<feature type="transmembrane region" description="Helical" evidence="12">
    <location>
        <begin position="337"/>
        <end position="361"/>
    </location>
</feature>
<evidence type="ECO:0000256" key="3">
    <source>
        <dbReference type="ARBA" id="ARBA00022448"/>
    </source>
</evidence>
<evidence type="ECO:0000256" key="2">
    <source>
        <dbReference type="ARBA" id="ARBA00004651"/>
    </source>
</evidence>
<keyword evidence="13" id="KW-1185">Reference proteome</keyword>
<comment type="similarity">
    <text evidence="12">Belongs to the pannexin family.</text>
</comment>
<dbReference type="WBParaSite" id="HCON_00007325-00001">
    <property type="protein sequence ID" value="HCON_00007325-00001"/>
    <property type="gene ID" value="HCON_00007325"/>
</dbReference>
<name>A0A7I4XU66_HAECO</name>
<evidence type="ECO:0000256" key="10">
    <source>
        <dbReference type="ARBA" id="ARBA00023136"/>
    </source>
</evidence>
<accession>A0A7I4XU66</accession>
<dbReference type="GO" id="GO:0005921">
    <property type="term" value="C:gap junction"/>
    <property type="evidence" value="ECO:0007669"/>
    <property type="project" value="UniProtKB-SubCell"/>
</dbReference>
<dbReference type="Proteomes" id="UP000025227">
    <property type="component" value="Unplaced"/>
</dbReference>